<comment type="caution">
    <text evidence="2">The sequence shown here is derived from an EMBL/GenBank/DDBJ whole genome shotgun (WGS) entry which is preliminary data.</text>
</comment>
<dbReference type="Gene3D" id="3.30.310.50">
    <property type="entry name" value="Alpha-D-phosphohexomutase, C-terminal domain"/>
    <property type="match status" value="1"/>
</dbReference>
<accession>A0ABR2KGG3</accession>
<dbReference type="Proteomes" id="UP001470230">
    <property type="component" value="Unassembled WGS sequence"/>
</dbReference>
<proteinExistence type="inferred from homology"/>
<dbReference type="NCBIfam" id="NF011470">
    <property type="entry name" value="PRK14887.1"/>
    <property type="match status" value="1"/>
</dbReference>
<dbReference type="EMBL" id="JAPFFF010000005">
    <property type="protein sequence ID" value="KAK8890053.1"/>
    <property type="molecule type" value="Genomic_DNA"/>
</dbReference>
<evidence type="ECO:0000256" key="1">
    <source>
        <dbReference type="ARBA" id="ARBA00007073"/>
    </source>
</evidence>
<dbReference type="Pfam" id="PF09341">
    <property type="entry name" value="Pcc1"/>
    <property type="match status" value="1"/>
</dbReference>
<evidence type="ECO:0000313" key="2">
    <source>
        <dbReference type="EMBL" id="KAK8890053.1"/>
    </source>
</evidence>
<comment type="similarity">
    <text evidence="1">Belongs to the CTAG/PCC1 family.</text>
</comment>
<keyword evidence="3" id="KW-1185">Reference proteome</keyword>
<dbReference type="PANTHER" id="PTHR31283">
    <property type="entry name" value="EKC/KEOPS COMPLEX SUBUNIT PCC1 FAMILY MEMBER"/>
    <property type="match status" value="1"/>
</dbReference>
<dbReference type="InterPro" id="IPR015419">
    <property type="entry name" value="CTAG/Pcc1"/>
</dbReference>
<gene>
    <name evidence="2" type="ORF">M9Y10_034812</name>
</gene>
<reference evidence="2 3" key="1">
    <citation type="submission" date="2024-04" db="EMBL/GenBank/DDBJ databases">
        <title>Tritrichomonas musculus Genome.</title>
        <authorList>
            <person name="Alves-Ferreira E."/>
            <person name="Grigg M."/>
            <person name="Lorenzi H."/>
            <person name="Galac M."/>
        </authorList>
    </citation>
    <scope>NUCLEOTIDE SEQUENCE [LARGE SCALE GENOMIC DNA]</scope>
    <source>
        <strain evidence="2 3">EAF2021</strain>
    </source>
</reference>
<protein>
    <submittedName>
        <fullName evidence="2">Uncharacterized protein</fullName>
    </submittedName>
</protein>
<evidence type="ECO:0000313" key="3">
    <source>
        <dbReference type="Proteomes" id="UP001470230"/>
    </source>
</evidence>
<name>A0ABR2KGG3_9EUKA</name>
<organism evidence="2 3">
    <name type="scientific">Tritrichomonas musculus</name>
    <dbReference type="NCBI Taxonomy" id="1915356"/>
    <lineage>
        <taxon>Eukaryota</taxon>
        <taxon>Metamonada</taxon>
        <taxon>Parabasalia</taxon>
        <taxon>Tritrichomonadida</taxon>
        <taxon>Tritrichomonadidae</taxon>
        <taxon>Tritrichomonas</taxon>
    </lineage>
</organism>
<dbReference type="PANTHER" id="PTHR31283:SF5">
    <property type="entry name" value="EKC_KEOPS COMPLEX SUBUNIT LAGE3"/>
    <property type="match status" value="1"/>
</dbReference>
<sequence length="84" mass="9515">MNYLHSATLRFDFKTAKHAQIAANTLNVDDDLKPEESTSEFLVEDNFLVFNIKAATPKNLKKTINTTIPSIMLIEKTINEFALD</sequence>